<evidence type="ECO:0000313" key="9">
    <source>
        <dbReference type="EMBL" id="EAU30682.1"/>
    </source>
</evidence>
<reference evidence="10" key="1">
    <citation type="submission" date="2005-09" db="EMBL/GenBank/DDBJ databases">
        <title>Annotation of the Aspergillus terreus NIH2624 genome.</title>
        <authorList>
            <person name="Birren B.W."/>
            <person name="Lander E.S."/>
            <person name="Galagan J.E."/>
            <person name="Nusbaum C."/>
            <person name="Devon K."/>
            <person name="Henn M."/>
            <person name="Ma L.-J."/>
            <person name="Jaffe D.B."/>
            <person name="Butler J."/>
            <person name="Alvarez P."/>
            <person name="Gnerre S."/>
            <person name="Grabherr M."/>
            <person name="Kleber M."/>
            <person name="Mauceli E.W."/>
            <person name="Brockman W."/>
            <person name="Rounsley S."/>
            <person name="Young S.K."/>
            <person name="LaButti K."/>
            <person name="Pushparaj V."/>
            <person name="DeCaprio D."/>
            <person name="Crawford M."/>
            <person name="Koehrsen M."/>
            <person name="Engels R."/>
            <person name="Montgomery P."/>
            <person name="Pearson M."/>
            <person name="Howarth C."/>
            <person name="Larson L."/>
            <person name="Luoma S."/>
            <person name="White J."/>
            <person name="Alvarado L."/>
            <person name="Kodira C.D."/>
            <person name="Zeng Q."/>
            <person name="Oleary S."/>
            <person name="Yandava C."/>
            <person name="Denning D.W."/>
            <person name="Nierman W.C."/>
            <person name="Milne T."/>
            <person name="Madden K."/>
        </authorList>
    </citation>
    <scope>NUCLEOTIDE SEQUENCE [LARGE SCALE GENOMIC DNA]</scope>
    <source>
        <strain evidence="10">NIH 2624 / FGSC A1156</strain>
    </source>
</reference>
<comment type="subunit">
    <text evidence="4">Part of the gamma-tubulin complex.</text>
</comment>
<dbReference type="GO" id="GO:0005819">
    <property type="term" value="C:spindle"/>
    <property type="evidence" value="ECO:0007669"/>
    <property type="project" value="TreeGrafter"/>
</dbReference>
<dbReference type="GO" id="GO:0044732">
    <property type="term" value="C:mitotic spindle pole body"/>
    <property type="evidence" value="ECO:0007669"/>
    <property type="project" value="TreeGrafter"/>
</dbReference>
<dbReference type="eggNOG" id="ENOG502S6UI">
    <property type="taxonomic scope" value="Eukaryota"/>
</dbReference>
<evidence type="ECO:0000313" key="10">
    <source>
        <dbReference type="Proteomes" id="UP000007963"/>
    </source>
</evidence>
<dbReference type="GeneID" id="4323424"/>
<dbReference type="AlphaFoldDB" id="Q0CCN4"/>
<dbReference type="STRING" id="341663.Q0CCN4"/>
<gene>
    <name evidence="9" type="ORF">ATEG_08550</name>
</gene>
<evidence type="ECO:0000256" key="2">
    <source>
        <dbReference type="ARBA" id="ARBA00004317"/>
    </source>
</evidence>
<evidence type="ECO:0000256" key="1">
    <source>
        <dbReference type="ARBA" id="ARBA00003060"/>
    </source>
</evidence>
<dbReference type="PANTHER" id="PTHR28520:SF2">
    <property type="entry name" value="MITOTIC-SPINDLE ORGANIZING PROTEIN 1"/>
    <property type="match status" value="1"/>
</dbReference>
<protein>
    <recommendedName>
        <fullName evidence="5">Mitotic-spindle organizing protein 1</fullName>
    </recommendedName>
    <alternativeName>
        <fullName evidence="8">Mitotic-spindle organizing protein associated with a ring of gamma-tubulin 1</fullName>
    </alternativeName>
</protein>
<dbReference type="Proteomes" id="UP000007963">
    <property type="component" value="Unassembled WGS sequence"/>
</dbReference>
<name>Q0CCN4_ASPTN</name>
<evidence type="ECO:0000256" key="6">
    <source>
        <dbReference type="ARBA" id="ARBA00022490"/>
    </source>
</evidence>
<dbReference type="GO" id="GO:0000931">
    <property type="term" value="C:gamma-tubulin ring complex"/>
    <property type="evidence" value="ECO:0007669"/>
    <property type="project" value="InterPro"/>
</dbReference>
<evidence type="ECO:0000256" key="7">
    <source>
        <dbReference type="ARBA" id="ARBA00023212"/>
    </source>
</evidence>
<evidence type="ECO:0000256" key="5">
    <source>
        <dbReference type="ARBA" id="ARBA00016992"/>
    </source>
</evidence>
<accession>Q0CCN4</accession>
<comment type="function">
    <text evidence="1">Required for gamma-tubulin complex recruitment to the microtubule organizing center (MTOC).</text>
</comment>
<dbReference type="Pfam" id="PF12554">
    <property type="entry name" value="MOZART1"/>
    <property type="match status" value="1"/>
</dbReference>
<dbReference type="InterPro" id="IPR022214">
    <property type="entry name" value="MZT1"/>
</dbReference>
<evidence type="ECO:0000256" key="4">
    <source>
        <dbReference type="ARBA" id="ARBA00011378"/>
    </source>
</evidence>
<evidence type="ECO:0000256" key="3">
    <source>
        <dbReference type="ARBA" id="ARBA00011015"/>
    </source>
</evidence>
<comment type="subcellular location">
    <subcellularLocation>
        <location evidence="2">Cytoplasm</location>
        <location evidence="2">Cytoskeleton</location>
        <location evidence="2">Microtubule organizing center</location>
        <location evidence="2">Spindle pole body</location>
    </subcellularLocation>
</comment>
<dbReference type="EMBL" id="CH476606">
    <property type="protein sequence ID" value="EAU30682.1"/>
    <property type="molecule type" value="Genomic_DNA"/>
</dbReference>
<dbReference type="GO" id="GO:0051415">
    <property type="term" value="P:microtubule nucleation by interphase microtubule organizing center"/>
    <property type="evidence" value="ECO:0007669"/>
    <property type="project" value="TreeGrafter"/>
</dbReference>
<sequence length="140" mass="15814">MPSQADDKRQAAREVIDILHEISMLLNTNLDRTELSLCVSLIENGVNPDALAVGLPTVVIYTGVFTYPVQFYGLMLDRRLLTTSEKKAQPRRKPPMNRISLSDCLLDSSDHFFVHSLFSMLMTEIPVVQALIQMVQSMYV</sequence>
<proteinExistence type="inferred from homology"/>
<dbReference type="GO" id="GO:0033566">
    <property type="term" value="P:gamma-tubulin complex localization"/>
    <property type="evidence" value="ECO:0007669"/>
    <property type="project" value="InterPro"/>
</dbReference>
<keyword evidence="6" id="KW-0963">Cytoplasm</keyword>
<dbReference type="PANTHER" id="PTHR28520">
    <property type="entry name" value="MITOTIC-SPINDLE ORGANIZING PROTEIN 1"/>
    <property type="match status" value="1"/>
</dbReference>
<dbReference type="OrthoDB" id="48571at2759"/>
<comment type="similarity">
    <text evidence="3">Belongs to the MOZART1 family.</text>
</comment>
<dbReference type="RefSeq" id="XP_001217136.1">
    <property type="nucleotide sequence ID" value="XM_001217135.1"/>
</dbReference>
<dbReference type="HOGENOM" id="CLU_1834770_0_0_1"/>
<dbReference type="GO" id="GO:0031021">
    <property type="term" value="C:interphase microtubule organizing center"/>
    <property type="evidence" value="ECO:0007669"/>
    <property type="project" value="TreeGrafter"/>
</dbReference>
<dbReference type="GO" id="GO:0090307">
    <property type="term" value="P:mitotic spindle assembly"/>
    <property type="evidence" value="ECO:0007669"/>
    <property type="project" value="TreeGrafter"/>
</dbReference>
<keyword evidence="7" id="KW-0206">Cytoskeleton</keyword>
<organism evidence="9 10">
    <name type="scientific">Aspergillus terreus (strain NIH 2624 / FGSC A1156)</name>
    <dbReference type="NCBI Taxonomy" id="341663"/>
    <lineage>
        <taxon>Eukaryota</taxon>
        <taxon>Fungi</taxon>
        <taxon>Dikarya</taxon>
        <taxon>Ascomycota</taxon>
        <taxon>Pezizomycotina</taxon>
        <taxon>Eurotiomycetes</taxon>
        <taxon>Eurotiomycetidae</taxon>
        <taxon>Eurotiales</taxon>
        <taxon>Aspergillaceae</taxon>
        <taxon>Aspergillus</taxon>
        <taxon>Aspergillus subgen. Circumdati</taxon>
    </lineage>
</organism>
<dbReference type="VEuPathDB" id="FungiDB:ATEG_08550"/>
<evidence type="ECO:0000256" key="8">
    <source>
        <dbReference type="ARBA" id="ARBA00029810"/>
    </source>
</evidence>